<evidence type="ECO:0000313" key="3">
    <source>
        <dbReference type="Proteomes" id="UP000469440"/>
    </source>
</evidence>
<dbReference type="GO" id="GO:0006950">
    <property type="term" value="P:response to stress"/>
    <property type="evidence" value="ECO:0007669"/>
    <property type="project" value="UniProtKB-ARBA"/>
</dbReference>
<keyword evidence="3" id="KW-1185">Reference proteome</keyword>
<gene>
    <name evidence="2" type="ORF">CAFE_27120</name>
</gene>
<proteinExistence type="predicted"/>
<dbReference type="EMBL" id="VWXL01000078">
    <property type="protein sequence ID" value="MVB11983.1"/>
    <property type="molecule type" value="Genomic_DNA"/>
</dbReference>
<sequence length="213" mass="23966">MELPTKTSRAAGFLELAYQVLNNRYFEGRLNEPIITIQKTKCAYGHVTVGKVWRSGAEHRHELNIGAGTLDRPIANVIATLLHEMVHLWNIQEGIQDCSRSGYYHNKRFRDAANCRDLEIGFSKNIGWSITQPAPALCAFIEEQGWREIDMNRDEVGAREKGGADAANVPNGMAHRPSSTRKYVCPACHTSVRATHEVRVRCEDCNEMMVLAK</sequence>
<name>A0A6N8I392_9FIRM</name>
<accession>A0A6N8I392</accession>
<dbReference type="Proteomes" id="UP000469440">
    <property type="component" value="Unassembled WGS sequence"/>
</dbReference>
<evidence type="ECO:0000313" key="2">
    <source>
        <dbReference type="EMBL" id="MVB11983.1"/>
    </source>
</evidence>
<evidence type="ECO:0000256" key="1">
    <source>
        <dbReference type="SAM" id="MobiDB-lite"/>
    </source>
</evidence>
<dbReference type="AlphaFoldDB" id="A0A6N8I392"/>
<protein>
    <submittedName>
        <fullName evidence="2">Uncharacterized protein</fullName>
    </submittedName>
</protein>
<comment type="caution">
    <text evidence="2">The sequence shown here is derived from an EMBL/GenBank/DDBJ whole genome shotgun (WGS) entry which is preliminary data.</text>
</comment>
<reference evidence="2 3" key="1">
    <citation type="submission" date="2019-09" db="EMBL/GenBank/DDBJ databases">
        <title>Genome sequence of Clostridium sp. EA1.</title>
        <authorList>
            <person name="Poehlein A."/>
            <person name="Bengelsdorf F.R."/>
            <person name="Daniel R."/>
        </authorList>
    </citation>
    <scope>NUCLEOTIDE SEQUENCE [LARGE SCALE GENOMIC DNA]</scope>
    <source>
        <strain evidence="2 3">EA1</strain>
    </source>
</reference>
<feature type="region of interest" description="Disordered" evidence="1">
    <location>
        <begin position="159"/>
        <end position="178"/>
    </location>
</feature>
<organism evidence="2 3">
    <name type="scientific">Caproicibacter fermentans</name>
    <dbReference type="NCBI Taxonomy" id="2576756"/>
    <lineage>
        <taxon>Bacteria</taxon>
        <taxon>Bacillati</taxon>
        <taxon>Bacillota</taxon>
        <taxon>Clostridia</taxon>
        <taxon>Eubacteriales</taxon>
        <taxon>Acutalibacteraceae</taxon>
        <taxon>Caproicibacter</taxon>
    </lineage>
</organism>
<dbReference type="RefSeq" id="WP_156990949.1">
    <property type="nucleotide sequence ID" value="NZ_VWXL01000078.1"/>
</dbReference>
<dbReference type="OrthoDB" id="9787302at2"/>